<dbReference type="CDD" id="cd03498">
    <property type="entry name" value="SQR_TypeB_2_TM"/>
    <property type="match status" value="1"/>
</dbReference>
<proteinExistence type="predicted"/>
<feature type="transmembrane region" description="Helical" evidence="1">
    <location>
        <begin position="53"/>
        <end position="76"/>
    </location>
</feature>
<sequence>MTSTIGRKVLMALTGIFLCLFLIIHLIGNLQLLKNDGGTAFNAYAHFMGSNPLIQTVSILNFTFIILHIVYSIILTRMNMQARPRKYAYSKPAANSNWRSRKMMALGSIILIFLIVHLVYFWGKMKLTHYGLVEEGVLVQKFGNNGELHLYALVEAAFSDIIMVVLYVVSMIALAFHLSHGFQSAFQTFGLNHVKYTPLIKTIGYAFALLVPLGYALIPIIMFVKQL</sequence>
<keyword evidence="3" id="KW-1185">Reference proteome</keyword>
<keyword evidence="1" id="KW-0472">Membrane</keyword>
<evidence type="ECO:0000313" key="3">
    <source>
        <dbReference type="Proteomes" id="UP000004095"/>
    </source>
</evidence>
<feature type="transmembrane region" description="Helical" evidence="1">
    <location>
        <begin position="12"/>
        <end position="33"/>
    </location>
</feature>
<dbReference type="Proteomes" id="UP000004095">
    <property type="component" value="Unassembled WGS sequence"/>
</dbReference>
<comment type="caution">
    <text evidence="2">The sequence shown here is derived from an EMBL/GenBank/DDBJ whole genome shotgun (WGS) entry which is preliminary data.</text>
</comment>
<dbReference type="AlphaFoldDB" id="A1ZY22"/>
<organism evidence="2 3">
    <name type="scientific">Microscilla marina ATCC 23134</name>
    <dbReference type="NCBI Taxonomy" id="313606"/>
    <lineage>
        <taxon>Bacteria</taxon>
        <taxon>Pseudomonadati</taxon>
        <taxon>Bacteroidota</taxon>
        <taxon>Cytophagia</taxon>
        <taxon>Cytophagales</taxon>
        <taxon>Microscillaceae</taxon>
        <taxon>Microscilla</taxon>
    </lineage>
</organism>
<dbReference type="GO" id="GO:0016020">
    <property type="term" value="C:membrane"/>
    <property type="evidence" value="ECO:0007669"/>
    <property type="project" value="InterPro"/>
</dbReference>
<dbReference type="Gene3D" id="1.20.1300.10">
    <property type="entry name" value="Fumarate reductase/succinate dehydrogenase, transmembrane subunit"/>
    <property type="match status" value="1"/>
</dbReference>
<name>A1ZY22_MICM2</name>
<feature type="transmembrane region" description="Helical" evidence="1">
    <location>
        <begin position="103"/>
        <end position="123"/>
    </location>
</feature>
<accession>A1ZY22</accession>
<dbReference type="NCBIfam" id="TIGR02046">
    <property type="entry name" value="sdhC_b558_fam"/>
    <property type="match status" value="1"/>
</dbReference>
<keyword evidence="1" id="KW-1133">Transmembrane helix</keyword>
<protein>
    <submittedName>
        <fullName evidence="2">Succinate dehydrogenase, cytochrome b558 subunit</fullName>
    </submittedName>
</protein>
<dbReference type="eggNOG" id="ENOG502Z7RU">
    <property type="taxonomic scope" value="Bacteria"/>
</dbReference>
<dbReference type="InterPro" id="IPR011138">
    <property type="entry name" value="Cytochrome_b-558"/>
</dbReference>
<evidence type="ECO:0000313" key="2">
    <source>
        <dbReference type="EMBL" id="EAY24759.1"/>
    </source>
</evidence>
<dbReference type="EMBL" id="AAWS01000062">
    <property type="protein sequence ID" value="EAY24759.1"/>
    <property type="molecule type" value="Genomic_DNA"/>
</dbReference>
<dbReference type="InterPro" id="IPR034804">
    <property type="entry name" value="SQR/QFR_C/D"/>
</dbReference>
<gene>
    <name evidence="2" type="ORF">M23134_05561</name>
</gene>
<keyword evidence="1" id="KW-0812">Transmembrane</keyword>
<evidence type="ECO:0000256" key="1">
    <source>
        <dbReference type="SAM" id="Phobius"/>
    </source>
</evidence>
<feature type="transmembrane region" description="Helical" evidence="1">
    <location>
        <begin position="203"/>
        <end position="224"/>
    </location>
</feature>
<reference evidence="2 3" key="1">
    <citation type="submission" date="2007-01" db="EMBL/GenBank/DDBJ databases">
        <authorList>
            <person name="Haygood M."/>
            <person name="Podell S."/>
            <person name="Anderson C."/>
            <person name="Hopkinson B."/>
            <person name="Roe K."/>
            <person name="Barbeau K."/>
            <person name="Gaasterland T."/>
            <person name="Ferriera S."/>
            <person name="Johnson J."/>
            <person name="Kravitz S."/>
            <person name="Beeson K."/>
            <person name="Sutton G."/>
            <person name="Rogers Y.-H."/>
            <person name="Friedman R."/>
            <person name="Frazier M."/>
            <person name="Venter J.C."/>
        </authorList>
    </citation>
    <scope>NUCLEOTIDE SEQUENCE [LARGE SCALE GENOMIC DNA]</scope>
    <source>
        <strain evidence="2 3">ATCC 23134</strain>
    </source>
</reference>
<feature type="transmembrane region" description="Helical" evidence="1">
    <location>
        <begin position="161"/>
        <end position="182"/>
    </location>
</feature>
<dbReference type="SUPFAM" id="SSF81343">
    <property type="entry name" value="Fumarate reductase respiratory complex transmembrane subunits"/>
    <property type="match status" value="1"/>
</dbReference>